<evidence type="ECO:0000313" key="1">
    <source>
        <dbReference type="EMBL" id="CAI9548022.1"/>
    </source>
</evidence>
<accession>A0ABN9BK19</accession>
<reference evidence="1" key="1">
    <citation type="submission" date="2023-05" db="EMBL/GenBank/DDBJ databases">
        <authorList>
            <person name="Stuckert A."/>
        </authorList>
    </citation>
    <scope>NUCLEOTIDE SEQUENCE</scope>
</reference>
<name>A0ABN9BK19_9NEOB</name>
<comment type="caution">
    <text evidence="1">The sequence shown here is derived from an EMBL/GenBank/DDBJ whole genome shotgun (WGS) entry which is preliminary data.</text>
</comment>
<proteinExistence type="predicted"/>
<organism evidence="1 2">
    <name type="scientific">Staurois parvus</name>
    <dbReference type="NCBI Taxonomy" id="386267"/>
    <lineage>
        <taxon>Eukaryota</taxon>
        <taxon>Metazoa</taxon>
        <taxon>Chordata</taxon>
        <taxon>Craniata</taxon>
        <taxon>Vertebrata</taxon>
        <taxon>Euteleostomi</taxon>
        <taxon>Amphibia</taxon>
        <taxon>Batrachia</taxon>
        <taxon>Anura</taxon>
        <taxon>Neobatrachia</taxon>
        <taxon>Ranoidea</taxon>
        <taxon>Ranidae</taxon>
        <taxon>Staurois</taxon>
    </lineage>
</organism>
<dbReference type="EMBL" id="CATNWA010004528">
    <property type="protein sequence ID" value="CAI9548022.1"/>
    <property type="molecule type" value="Genomic_DNA"/>
</dbReference>
<dbReference type="Proteomes" id="UP001162483">
    <property type="component" value="Unassembled WGS sequence"/>
</dbReference>
<protein>
    <submittedName>
        <fullName evidence="1">Uncharacterized protein</fullName>
    </submittedName>
</protein>
<feature type="non-terminal residue" evidence="1">
    <location>
        <position position="58"/>
    </location>
</feature>
<keyword evidence="2" id="KW-1185">Reference proteome</keyword>
<evidence type="ECO:0000313" key="2">
    <source>
        <dbReference type="Proteomes" id="UP001162483"/>
    </source>
</evidence>
<sequence>MGPPTDPGPSGTARVSKWSVRPCSRLTTTIVNSAFELVPTGKPIIRFTCRQGWCARQD</sequence>
<gene>
    <name evidence="1" type="ORF">SPARVUS_LOCUS3085382</name>
</gene>